<dbReference type="SUPFAM" id="SSF53850">
    <property type="entry name" value="Periplasmic binding protein-like II"/>
    <property type="match status" value="1"/>
</dbReference>
<organism evidence="2 3">
    <name type="scientific">Agarivorans gilvus</name>
    <dbReference type="NCBI Taxonomy" id="680279"/>
    <lineage>
        <taxon>Bacteria</taxon>
        <taxon>Pseudomonadati</taxon>
        <taxon>Pseudomonadota</taxon>
        <taxon>Gammaproteobacteria</taxon>
        <taxon>Alteromonadales</taxon>
        <taxon>Alteromonadaceae</taxon>
        <taxon>Agarivorans</taxon>
    </lineage>
</organism>
<dbReference type="Proteomes" id="UP000651977">
    <property type="component" value="Unassembled WGS sequence"/>
</dbReference>
<evidence type="ECO:0000259" key="1">
    <source>
        <dbReference type="Pfam" id="PF00497"/>
    </source>
</evidence>
<comment type="caution">
    <text evidence="2">The sequence shown here is derived from an EMBL/GenBank/DDBJ whole genome shotgun (WGS) entry which is preliminary data.</text>
</comment>
<dbReference type="PANTHER" id="PTHR38834">
    <property type="entry name" value="PERIPLASMIC SUBSTRATE BINDING PROTEIN FAMILY 3"/>
    <property type="match status" value="1"/>
</dbReference>
<sequence length="243" mass="27719">MVNLLKPLVSLICFIIMLNLSVRAESLKALNYYTEEFFPYNYSHQGELSGFSFELLELIYDHLGQPVPEVKILPWPRAYVMAQYQPNSVLFSTIKTTNRLSMFRWVCPINVSRAQLFGLLDSQLNITQLSDLNNIKIAVLRGQAIDGFLSKKGFEDSLVRVKSLEQASRLLALRRVQALAMVSQHNSVDMQSFKLLYSLFESEYCFAFNLAVEAAQVAIFSQALAAVQASPEYQKLYLKYFSQ</sequence>
<gene>
    <name evidence="2" type="ORF">GCM10007414_08750</name>
</gene>
<accession>A0ABQ1HZU3</accession>
<dbReference type="Gene3D" id="3.40.190.10">
    <property type="entry name" value="Periplasmic binding protein-like II"/>
    <property type="match status" value="2"/>
</dbReference>
<keyword evidence="3" id="KW-1185">Reference proteome</keyword>
<evidence type="ECO:0000313" key="2">
    <source>
        <dbReference type="EMBL" id="GGA98033.1"/>
    </source>
</evidence>
<name>A0ABQ1HZU3_9ALTE</name>
<feature type="domain" description="Solute-binding protein family 3/N-terminal" evidence="1">
    <location>
        <begin position="35"/>
        <end position="242"/>
    </location>
</feature>
<dbReference type="Pfam" id="PF00497">
    <property type="entry name" value="SBP_bac_3"/>
    <property type="match status" value="1"/>
</dbReference>
<dbReference type="InterPro" id="IPR001638">
    <property type="entry name" value="Solute-binding_3/MltF_N"/>
</dbReference>
<reference evidence="3" key="1">
    <citation type="journal article" date="2019" name="Int. J. Syst. Evol. Microbiol.">
        <title>The Global Catalogue of Microorganisms (GCM) 10K type strain sequencing project: providing services to taxonomists for standard genome sequencing and annotation.</title>
        <authorList>
            <consortium name="The Broad Institute Genomics Platform"/>
            <consortium name="The Broad Institute Genome Sequencing Center for Infectious Disease"/>
            <person name="Wu L."/>
            <person name="Ma J."/>
        </authorList>
    </citation>
    <scope>NUCLEOTIDE SEQUENCE [LARGE SCALE GENOMIC DNA]</scope>
    <source>
        <strain evidence="3">CGMCC 1.10131</strain>
    </source>
</reference>
<dbReference type="PANTHER" id="PTHR38834:SF3">
    <property type="entry name" value="SOLUTE-BINDING PROTEIN FAMILY 3_N-TERMINAL DOMAIN-CONTAINING PROTEIN"/>
    <property type="match status" value="1"/>
</dbReference>
<dbReference type="RefSeq" id="WP_055732264.1">
    <property type="nucleotide sequence ID" value="NZ_CP013021.1"/>
</dbReference>
<proteinExistence type="predicted"/>
<dbReference type="EMBL" id="BMDY01000004">
    <property type="protein sequence ID" value="GGA98033.1"/>
    <property type="molecule type" value="Genomic_DNA"/>
</dbReference>
<protein>
    <recommendedName>
        <fullName evidence="1">Solute-binding protein family 3/N-terminal domain-containing protein</fullName>
    </recommendedName>
</protein>
<evidence type="ECO:0000313" key="3">
    <source>
        <dbReference type="Proteomes" id="UP000651977"/>
    </source>
</evidence>